<evidence type="ECO:0000313" key="3">
    <source>
        <dbReference type="Proteomes" id="UP000694480"/>
    </source>
</evidence>
<reference evidence="2" key="1">
    <citation type="submission" date="2020-11" db="EMBL/GenBank/DDBJ databases">
        <title>Genome seq and assembly of Planobacterium sp.</title>
        <authorList>
            <person name="Chhetri G."/>
        </authorList>
    </citation>
    <scope>NUCLEOTIDE SEQUENCE</scope>
    <source>
        <strain evidence="2">GCR5</strain>
    </source>
</reference>
<keyword evidence="2" id="KW-0670">Pyruvate</keyword>
<dbReference type="EMBL" id="JADKYY010000013">
    <property type="protein sequence ID" value="MBF5027975.1"/>
    <property type="molecule type" value="Genomic_DNA"/>
</dbReference>
<protein>
    <submittedName>
        <fullName evidence="2">Pyruvate decarboxylase</fullName>
    </submittedName>
</protein>
<organism evidence="2 3">
    <name type="scientific">Planobacterium oryzisoli</name>
    <dbReference type="NCBI Taxonomy" id="2771435"/>
    <lineage>
        <taxon>Bacteria</taxon>
        <taxon>Pseudomonadati</taxon>
        <taxon>Bacteroidota</taxon>
        <taxon>Flavobacteriia</taxon>
        <taxon>Flavobacteriales</taxon>
        <taxon>Weeksellaceae</taxon>
        <taxon>Chryseobacterium group</taxon>
        <taxon>Chryseobacterium</taxon>
    </lineage>
</organism>
<proteinExistence type="predicted"/>
<comment type="caution">
    <text evidence="2">The sequence shown here is derived from an EMBL/GenBank/DDBJ whole genome shotgun (WGS) entry which is preliminary data.</text>
</comment>
<dbReference type="RefSeq" id="WP_194739901.1">
    <property type="nucleotide sequence ID" value="NZ_JADKYY010000013.1"/>
</dbReference>
<name>A0A930YXA9_9FLAO</name>
<dbReference type="Proteomes" id="UP000694480">
    <property type="component" value="Unassembled WGS sequence"/>
</dbReference>
<gene>
    <name evidence="2" type="ORF">IC612_09215</name>
</gene>
<feature type="signal peptide" evidence="1">
    <location>
        <begin position="1"/>
        <end position="26"/>
    </location>
</feature>
<keyword evidence="3" id="KW-1185">Reference proteome</keyword>
<dbReference type="PROSITE" id="PS51257">
    <property type="entry name" value="PROKAR_LIPOPROTEIN"/>
    <property type="match status" value="1"/>
</dbReference>
<dbReference type="AlphaFoldDB" id="A0A930YXA9"/>
<keyword evidence="1" id="KW-0732">Signal</keyword>
<feature type="chain" id="PRO_5037311278" evidence="1">
    <location>
        <begin position="27"/>
        <end position="191"/>
    </location>
</feature>
<sequence length="191" mass="21952">MKNALLSTTPLCILLLFLQSCTTLYASTDPVNEKLSAQKKQNYQIVYFNPQIEPNIEEIKFPTYQAFFDGMTQKTATYDNIRIMRIDDPQSYQNVDLDMVRSVCKHNQSNIAIVPKIKYFKVGLGKYVFSNQVVVTLKMYDANGNLLAESEHDTYKKNRKLLSNTENSIRMGVSGAMDGLLKKLKYLERRN</sequence>
<evidence type="ECO:0000313" key="2">
    <source>
        <dbReference type="EMBL" id="MBF5027975.1"/>
    </source>
</evidence>
<accession>A0A930YXA9</accession>
<evidence type="ECO:0000256" key="1">
    <source>
        <dbReference type="SAM" id="SignalP"/>
    </source>
</evidence>